<dbReference type="Ensembl" id="ENSEBUT00000024075.1">
    <property type="protein sequence ID" value="ENSEBUP00000023499.1"/>
    <property type="gene ID" value="ENSEBUG00000014466.1"/>
</dbReference>
<name>A0A8C4R0X3_EPTBU</name>
<feature type="transmembrane region" description="Helical" evidence="2">
    <location>
        <begin position="138"/>
        <end position="159"/>
    </location>
</feature>
<evidence type="ECO:0000256" key="2">
    <source>
        <dbReference type="SAM" id="Phobius"/>
    </source>
</evidence>
<feature type="transmembrane region" description="Helical" evidence="2">
    <location>
        <begin position="82"/>
        <end position="100"/>
    </location>
</feature>
<evidence type="ECO:0000256" key="1">
    <source>
        <dbReference type="ARBA" id="ARBA00004141"/>
    </source>
</evidence>
<keyword evidence="2" id="KW-0812">Transmembrane</keyword>
<feature type="transmembrane region" description="Helical" evidence="2">
    <location>
        <begin position="293"/>
        <end position="326"/>
    </location>
</feature>
<dbReference type="SUPFAM" id="SSF103473">
    <property type="entry name" value="MFS general substrate transporter"/>
    <property type="match status" value="1"/>
</dbReference>
<evidence type="ECO:0000313" key="4">
    <source>
        <dbReference type="Ensembl" id="ENSEBUP00000023499.1"/>
    </source>
</evidence>
<dbReference type="Gene3D" id="1.20.1250.20">
    <property type="entry name" value="MFS general substrate transporter like domains"/>
    <property type="match status" value="2"/>
</dbReference>
<dbReference type="PROSITE" id="PS50850">
    <property type="entry name" value="MFS"/>
    <property type="match status" value="1"/>
</dbReference>
<feature type="transmembrane region" description="Helical" evidence="2">
    <location>
        <begin position="171"/>
        <end position="189"/>
    </location>
</feature>
<reference evidence="4" key="1">
    <citation type="submission" date="2025-05" db="UniProtKB">
        <authorList>
            <consortium name="Ensembl"/>
        </authorList>
    </citation>
    <scope>IDENTIFICATION</scope>
</reference>
<dbReference type="PANTHER" id="PTHR11360">
    <property type="entry name" value="MONOCARBOXYLATE TRANSPORTER"/>
    <property type="match status" value="1"/>
</dbReference>
<dbReference type="InterPro" id="IPR020846">
    <property type="entry name" value="MFS_dom"/>
</dbReference>
<keyword evidence="5" id="KW-1185">Reference proteome</keyword>
<dbReference type="InterPro" id="IPR050327">
    <property type="entry name" value="Proton-linked_MCT"/>
</dbReference>
<dbReference type="Ensembl" id="ENSEBUT00000024068.1">
    <property type="protein sequence ID" value="ENSEBUP00000023492.1"/>
    <property type="gene ID" value="ENSEBUG00000014466.1"/>
</dbReference>
<dbReference type="InterPro" id="IPR011701">
    <property type="entry name" value="MFS"/>
</dbReference>
<feature type="domain" description="Major facilitator superfamily (MFS) profile" evidence="3">
    <location>
        <begin position="13"/>
        <end position="335"/>
    </location>
</feature>
<feature type="transmembrane region" description="Helical" evidence="2">
    <location>
        <begin position="106"/>
        <end position="126"/>
    </location>
</feature>
<sequence length="335" mass="36851">MPQPQEPPDGGWGWVIVGATFLQFSLLFGVLRSMGVFFVEFSNHFGEPSGRVSWISSTSLFIHQFLSPLASAIANRFGARPVVIAGGILASTGFTCAYFAQELNHVFLSLGVVTGLGWALVFGPSVSTLSRYFDHRRTLALGVAFTGVGISSFAFSPLFQLLLDKYGLQGALLILAGIELNLCLCGMLLRPITLKEDLMQSKLKDKATGILQKLVQFFDLSLLTDRGFILYVLSISFTNFGYFIPIIHLVPHAKLLGHDSYSAAFLLSAASITDIFSRLLCGWLADRYKAQMLYIYVMWAMATGITITLIPVGTTYVSLLMISMFYDYLLELSVL</sequence>
<dbReference type="InterPro" id="IPR036259">
    <property type="entry name" value="MFS_trans_sf"/>
</dbReference>
<dbReference type="GO" id="GO:0008028">
    <property type="term" value="F:monocarboxylic acid transmembrane transporter activity"/>
    <property type="evidence" value="ECO:0007669"/>
    <property type="project" value="TreeGrafter"/>
</dbReference>
<protein>
    <submittedName>
        <fullName evidence="4">Solute carrier family 16 member 13</fullName>
    </submittedName>
</protein>
<comment type="subcellular location">
    <subcellularLocation>
        <location evidence="1">Membrane</location>
        <topology evidence="1">Multi-pass membrane protein</topology>
    </subcellularLocation>
</comment>
<evidence type="ECO:0000259" key="3">
    <source>
        <dbReference type="PROSITE" id="PS50850"/>
    </source>
</evidence>
<dbReference type="Ensembl" id="ENSEBUT00000024056.1">
    <property type="protein sequence ID" value="ENSEBUP00000023480.1"/>
    <property type="gene ID" value="ENSEBUG00000014466.1"/>
</dbReference>
<feature type="transmembrane region" description="Helical" evidence="2">
    <location>
        <begin position="12"/>
        <end position="31"/>
    </location>
</feature>
<evidence type="ECO:0000313" key="5">
    <source>
        <dbReference type="Proteomes" id="UP000694388"/>
    </source>
</evidence>
<keyword evidence="2" id="KW-1133">Transmembrane helix</keyword>
<organism evidence="4 5">
    <name type="scientific">Eptatretus burgeri</name>
    <name type="common">Inshore hagfish</name>
    <dbReference type="NCBI Taxonomy" id="7764"/>
    <lineage>
        <taxon>Eukaryota</taxon>
        <taxon>Metazoa</taxon>
        <taxon>Chordata</taxon>
        <taxon>Craniata</taxon>
        <taxon>Vertebrata</taxon>
        <taxon>Cyclostomata</taxon>
        <taxon>Myxini</taxon>
        <taxon>Myxiniformes</taxon>
        <taxon>Myxinidae</taxon>
        <taxon>Eptatretinae</taxon>
        <taxon>Eptatretus</taxon>
    </lineage>
</organism>
<dbReference type="OMA" id="IRAPIDM"/>
<feature type="transmembrane region" description="Helical" evidence="2">
    <location>
        <begin position="228"/>
        <end position="249"/>
    </location>
</feature>
<accession>A0A8C4R0X3</accession>
<dbReference type="PANTHER" id="PTHR11360:SF19">
    <property type="entry name" value="MONOCARBOXYLATE TRANSPORTER 13"/>
    <property type="match status" value="1"/>
</dbReference>
<dbReference type="AlphaFoldDB" id="A0A8C4R0X3"/>
<feature type="transmembrane region" description="Helical" evidence="2">
    <location>
        <begin position="261"/>
        <end position="281"/>
    </location>
</feature>
<dbReference type="GeneTree" id="ENSGT00940000159372"/>
<dbReference type="Pfam" id="PF07690">
    <property type="entry name" value="MFS_1"/>
    <property type="match status" value="1"/>
</dbReference>
<keyword evidence="2" id="KW-0472">Membrane</keyword>
<dbReference type="GO" id="GO:0016020">
    <property type="term" value="C:membrane"/>
    <property type="evidence" value="ECO:0007669"/>
    <property type="project" value="UniProtKB-SubCell"/>
</dbReference>
<proteinExistence type="predicted"/>
<dbReference type="Proteomes" id="UP000694388">
    <property type="component" value="Unplaced"/>
</dbReference>